<evidence type="ECO:0000313" key="2">
    <source>
        <dbReference type="EMBL" id="KAK2961872.1"/>
    </source>
</evidence>
<evidence type="ECO:0000313" key="3">
    <source>
        <dbReference type="Proteomes" id="UP001281761"/>
    </source>
</evidence>
<comment type="caution">
    <text evidence="2">The sequence shown here is derived from an EMBL/GenBank/DDBJ whole genome shotgun (WGS) entry which is preliminary data.</text>
</comment>
<name>A0ABQ9YDM5_9EUKA</name>
<evidence type="ECO:0000256" key="1">
    <source>
        <dbReference type="SAM" id="MobiDB-lite"/>
    </source>
</evidence>
<protein>
    <submittedName>
        <fullName evidence="2">Uncharacterized protein</fullName>
    </submittedName>
</protein>
<proteinExistence type="predicted"/>
<organism evidence="2 3">
    <name type="scientific">Blattamonas nauphoetae</name>
    <dbReference type="NCBI Taxonomy" id="2049346"/>
    <lineage>
        <taxon>Eukaryota</taxon>
        <taxon>Metamonada</taxon>
        <taxon>Preaxostyla</taxon>
        <taxon>Oxymonadida</taxon>
        <taxon>Blattamonas</taxon>
    </lineage>
</organism>
<feature type="compositionally biased region" description="Polar residues" evidence="1">
    <location>
        <begin position="22"/>
        <end position="32"/>
    </location>
</feature>
<feature type="region of interest" description="Disordered" evidence="1">
    <location>
        <begin position="1"/>
        <end position="32"/>
    </location>
</feature>
<reference evidence="2 3" key="1">
    <citation type="journal article" date="2022" name="bioRxiv">
        <title>Genomics of Preaxostyla Flagellates Illuminates Evolutionary Transitions and the Path Towards Mitochondrial Loss.</title>
        <authorList>
            <person name="Novak L.V.F."/>
            <person name="Treitli S.C."/>
            <person name="Pyrih J."/>
            <person name="Halakuc P."/>
            <person name="Pipaliya S.V."/>
            <person name="Vacek V."/>
            <person name="Brzon O."/>
            <person name="Soukal P."/>
            <person name="Eme L."/>
            <person name="Dacks J.B."/>
            <person name="Karnkowska A."/>
            <person name="Elias M."/>
            <person name="Hampl V."/>
        </authorList>
    </citation>
    <scope>NUCLEOTIDE SEQUENCE [LARGE SCALE GENOMIC DNA]</scope>
    <source>
        <strain evidence="2">NAU3</strain>
        <tissue evidence="2">Gut</tissue>
    </source>
</reference>
<gene>
    <name evidence="2" type="ORF">BLNAU_3309</name>
</gene>
<sequence>MDTNWSRNLGQREDIVADTGSGRVQRSSRTNTAPRQINDVWKVCGVDSGTSSSAPVGIFVEYGTLRPTIIRRRYVLAYSH</sequence>
<keyword evidence="3" id="KW-1185">Reference proteome</keyword>
<accession>A0ABQ9YDM5</accession>
<dbReference type="Proteomes" id="UP001281761">
    <property type="component" value="Unassembled WGS sequence"/>
</dbReference>
<dbReference type="EMBL" id="JARBJD010000014">
    <property type="protein sequence ID" value="KAK2961872.1"/>
    <property type="molecule type" value="Genomic_DNA"/>
</dbReference>